<feature type="transmembrane region" description="Helical" evidence="2">
    <location>
        <begin position="232"/>
        <end position="252"/>
    </location>
</feature>
<evidence type="ECO:0000259" key="3">
    <source>
        <dbReference type="Pfam" id="PF01757"/>
    </source>
</evidence>
<feature type="transmembrane region" description="Helical" evidence="2">
    <location>
        <begin position="165"/>
        <end position="187"/>
    </location>
</feature>
<evidence type="ECO:0000313" key="4">
    <source>
        <dbReference type="EMBL" id="KAA8887639.1"/>
    </source>
</evidence>
<feature type="transmembrane region" description="Helical" evidence="2">
    <location>
        <begin position="121"/>
        <end position="145"/>
    </location>
</feature>
<feature type="transmembrane region" description="Helical" evidence="2">
    <location>
        <begin position="353"/>
        <end position="372"/>
    </location>
</feature>
<reference evidence="4 5" key="1">
    <citation type="submission" date="2019-09" db="EMBL/GenBank/DDBJ databases">
        <authorList>
            <person name="Wang X."/>
        </authorList>
    </citation>
    <scope>NUCLEOTIDE SEQUENCE [LARGE SCALE GENOMIC DNA]</scope>
    <source>
        <strain evidence="4 5">CICC 11023</strain>
    </source>
</reference>
<keyword evidence="5" id="KW-1185">Reference proteome</keyword>
<keyword evidence="4" id="KW-0808">Transferase</keyword>
<evidence type="ECO:0000256" key="1">
    <source>
        <dbReference type="SAM" id="MobiDB-lite"/>
    </source>
</evidence>
<dbReference type="Pfam" id="PF01757">
    <property type="entry name" value="Acyl_transf_3"/>
    <property type="match status" value="1"/>
</dbReference>
<dbReference type="GO" id="GO:0009103">
    <property type="term" value="P:lipopolysaccharide biosynthetic process"/>
    <property type="evidence" value="ECO:0007669"/>
    <property type="project" value="TreeGrafter"/>
</dbReference>
<dbReference type="OrthoDB" id="9796461at2"/>
<feature type="transmembrane region" description="Helical" evidence="2">
    <location>
        <begin position="79"/>
        <end position="100"/>
    </location>
</feature>
<accession>A0A5N0EGC7</accession>
<dbReference type="EMBL" id="VXLC01000006">
    <property type="protein sequence ID" value="KAA8887639.1"/>
    <property type="molecule type" value="Genomic_DNA"/>
</dbReference>
<feature type="domain" description="Acyltransferase 3" evidence="3">
    <location>
        <begin position="40"/>
        <end position="373"/>
    </location>
</feature>
<gene>
    <name evidence="4" type="ORF">F3087_18465</name>
</gene>
<dbReference type="GO" id="GO:0016747">
    <property type="term" value="F:acyltransferase activity, transferring groups other than amino-acyl groups"/>
    <property type="evidence" value="ECO:0007669"/>
    <property type="project" value="InterPro"/>
</dbReference>
<feature type="transmembrane region" description="Helical" evidence="2">
    <location>
        <begin position="320"/>
        <end position="341"/>
    </location>
</feature>
<dbReference type="PANTHER" id="PTHR23028">
    <property type="entry name" value="ACETYLTRANSFERASE"/>
    <property type="match status" value="1"/>
</dbReference>
<evidence type="ECO:0000313" key="5">
    <source>
        <dbReference type="Proteomes" id="UP000323876"/>
    </source>
</evidence>
<organism evidence="4 5">
    <name type="scientific">Nocardia colli</name>
    <dbReference type="NCBI Taxonomy" id="2545717"/>
    <lineage>
        <taxon>Bacteria</taxon>
        <taxon>Bacillati</taxon>
        <taxon>Actinomycetota</taxon>
        <taxon>Actinomycetes</taxon>
        <taxon>Mycobacteriales</taxon>
        <taxon>Nocardiaceae</taxon>
        <taxon>Nocardia</taxon>
    </lineage>
</organism>
<protein>
    <submittedName>
        <fullName evidence="4">Acyltransferase</fullName>
    </submittedName>
</protein>
<dbReference type="InterPro" id="IPR050879">
    <property type="entry name" value="Acyltransferase_3"/>
</dbReference>
<feature type="region of interest" description="Disordered" evidence="1">
    <location>
        <begin position="1"/>
        <end position="22"/>
    </location>
</feature>
<dbReference type="AlphaFoldDB" id="A0A5N0EGC7"/>
<evidence type="ECO:0000256" key="2">
    <source>
        <dbReference type="SAM" id="Phobius"/>
    </source>
</evidence>
<keyword evidence="2" id="KW-0472">Membrane</keyword>
<feature type="transmembrane region" description="Helical" evidence="2">
    <location>
        <begin position="288"/>
        <end position="308"/>
    </location>
</feature>
<feature type="transmembrane region" description="Helical" evidence="2">
    <location>
        <begin position="264"/>
        <end position="282"/>
    </location>
</feature>
<keyword evidence="2" id="KW-1133">Transmembrane helix</keyword>
<name>A0A5N0EGC7_9NOCA</name>
<feature type="transmembrane region" description="Helical" evidence="2">
    <location>
        <begin position="43"/>
        <end position="59"/>
    </location>
</feature>
<sequence length="403" mass="44843">MLPDQGGAGGGGLGQSRCAGGQPVSVDEKVIPRRISRLPSLTGLRWIAALLVFTTHAAYQPGLLPPGAAAEGFMHVVKMGGYIGVGFFFVLSGFVLTWSAREHDTPARFWRRRFFKIYPNHFVAFLLAVGLMLLTGREIVGWVQQVLLLHAWWPDLDVAFGVNDVSWSLSVEALFYLSFPLLIVLVRKIRPDRLWWWAGGIMAAVVLMPVIAKLLPAQPQVWWEATPEYEYWFVYVFPPVRALDFVLGMVMARIVMVGVWPRVRALWAGLAFVAGYLAASFLPTTFAIVAATIVPLAFLIPAAAAADVEGRHSWLASRPMVWLGDVSFAFYLLHELVLYNMYRLYGDEFQPTLAQAIGLWALSLGGTVLLAWGMHRLVELPMQHRFSSPGKRITPREPRSAPS</sequence>
<dbReference type="PANTHER" id="PTHR23028:SF53">
    <property type="entry name" value="ACYL_TRANSF_3 DOMAIN-CONTAINING PROTEIN"/>
    <property type="match status" value="1"/>
</dbReference>
<keyword evidence="4" id="KW-0012">Acyltransferase</keyword>
<feature type="compositionally biased region" description="Gly residues" evidence="1">
    <location>
        <begin position="1"/>
        <end position="14"/>
    </location>
</feature>
<proteinExistence type="predicted"/>
<feature type="transmembrane region" description="Helical" evidence="2">
    <location>
        <begin position="194"/>
        <end position="212"/>
    </location>
</feature>
<dbReference type="GO" id="GO:0016020">
    <property type="term" value="C:membrane"/>
    <property type="evidence" value="ECO:0007669"/>
    <property type="project" value="TreeGrafter"/>
</dbReference>
<dbReference type="InterPro" id="IPR002656">
    <property type="entry name" value="Acyl_transf_3_dom"/>
</dbReference>
<comment type="caution">
    <text evidence="4">The sequence shown here is derived from an EMBL/GenBank/DDBJ whole genome shotgun (WGS) entry which is preliminary data.</text>
</comment>
<keyword evidence="2" id="KW-0812">Transmembrane</keyword>
<dbReference type="Proteomes" id="UP000323876">
    <property type="component" value="Unassembled WGS sequence"/>
</dbReference>